<dbReference type="SUPFAM" id="SSF51126">
    <property type="entry name" value="Pectin lyase-like"/>
    <property type="match status" value="1"/>
</dbReference>
<keyword evidence="3" id="KW-1185">Reference proteome</keyword>
<dbReference type="InterPro" id="IPR011050">
    <property type="entry name" value="Pectin_lyase_fold/virulence"/>
</dbReference>
<dbReference type="GO" id="GO:0016787">
    <property type="term" value="F:hydrolase activity"/>
    <property type="evidence" value="ECO:0007669"/>
    <property type="project" value="UniProtKB-KW"/>
</dbReference>
<name>A0ABT8BD89_9HYPH</name>
<dbReference type="EMBL" id="JAUFPX010000002">
    <property type="protein sequence ID" value="MDN3590044.1"/>
    <property type="molecule type" value="Genomic_DNA"/>
</dbReference>
<comment type="caution">
    <text evidence="2">The sequence shown here is derived from an EMBL/GenBank/DDBJ whole genome shotgun (WGS) entry which is preliminary data.</text>
</comment>
<proteinExistence type="predicted"/>
<reference evidence="3" key="1">
    <citation type="journal article" date="2019" name="Int. J. Syst. Evol. Microbiol.">
        <title>The Global Catalogue of Microorganisms (GCM) 10K type strain sequencing project: providing services to taxonomists for standard genome sequencing and annotation.</title>
        <authorList>
            <consortium name="The Broad Institute Genomics Platform"/>
            <consortium name="The Broad Institute Genome Sequencing Center for Infectious Disease"/>
            <person name="Wu L."/>
            <person name="Ma J."/>
        </authorList>
    </citation>
    <scope>NUCLEOTIDE SEQUENCE [LARGE SCALE GENOMIC DNA]</scope>
    <source>
        <strain evidence="3">CECT 7069</strain>
    </source>
</reference>
<dbReference type="Proteomes" id="UP001224644">
    <property type="component" value="Unassembled WGS sequence"/>
</dbReference>
<sequence length="496" mass="53217">MSSLHLFDSVDPMDFGAKGDGVTDDSAAWQAALNTGKVVCPSKPPVNYLINQTLALGTGMNVYFPGGRSNGCKIVTNTNVSTFQVVGRNLANSVTIDGLSIEHNGDAIVINFGFNLGCELKNCTISGSLNGSTQPLVYFRGSFTRIHFNTLNNFRGNGSFCVDCDRRQDDKSLNGNGDYANPEINIESFVNDNFLGGTGSAIIVHASEDCPRPEGVHINRNKSICQGIGLKVEAVLWLNHTGNTWDQARPYCIWIRPVLFSEKPGSATKVGGVSNMKSQGNWISTPAELQNGIGLQHDNSQAPNGGFDNSSFDDQFAFCGYGTNLQSGASSIDFANSSFNGVRHAYNINGSGRVNISGSIGNDASYNYWVDDKGRNDAGPYSFSNLHLGVNGGTTVIMNDRSKFRFGEITGRKFRGGSSAQFYAQGNDSYVNVPHGLSEVPDLSTIVVGFTQIDGAHVGLWARALSADQTNILFNVGHSTVTPGNIRLNVYSSVYS</sequence>
<dbReference type="Gene3D" id="2.160.20.10">
    <property type="entry name" value="Single-stranded right-handed beta-helix, Pectin lyase-like"/>
    <property type="match status" value="1"/>
</dbReference>
<protein>
    <submittedName>
        <fullName evidence="2">Glycoside hydrolase family 55 protein</fullName>
    </submittedName>
</protein>
<evidence type="ECO:0000313" key="3">
    <source>
        <dbReference type="Proteomes" id="UP001224644"/>
    </source>
</evidence>
<evidence type="ECO:0000259" key="1">
    <source>
        <dbReference type="Pfam" id="PF12708"/>
    </source>
</evidence>
<gene>
    <name evidence="2" type="ORF">QWZ12_05380</name>
</gene>
<evidence type="ECO:0000313" key="2">
    <source>
        <dbReference type="EMBL" id="MDN3590044.1"/>
    </source>
</evidence>
<organism evidence="2 3">
    <name type="scientific">Methylobacterium adhaesivum</name>
    <dbReference type="NCBI Taxonomy" id="333297"/>
    <lineage>
        <taxon>Bacteria</taxon>
        <taxon>Pseudomonadati</taxon>
        <taxon>Pseudomonadota</taxon>
        <taxon>Alphaproteobacteria</taxon>
        <taxon>Hyphomicrobiales</taxon>
        <taxon>Methylobacteriaceae</taxon>
        <taxon>Methylobacterium</taxon>
    </lineage>
</organism>
<keyword evidence="2" id="KW-0378">Hydrolase</keyword>
<dbReference type="Pfam" id="PF12708">
    <property type="entry name" value="Pect-lyase_RHGA_epim"/>
    <property type="match status" value="1"/>
</dbReference>
<feature type="domain" description="Rhamnogalacturonase A/B/Epimerase-like pectate lyase" evidence="1">
    <location>
        <begin position="13"/>
        <end position="67"/>
    </location>
</feature>
<dbReference type="InterPro" id="IPR024535">
    <property type="entry name" value="RHGA/B-epi-like_pectate_lyase"/>
</dbReference>
<accession>A0ABT8BD89</accession>
<dbReference type="RefSeq" id="WP_238221374.1">
    <property type="nucleotide sequence ID" value="NZ_BPQD01000001.1"/>
</dbReference>
<dbReference type="InterPro" id="IPR012334">
    <property type="entry name" value="Pectin_lyas_fold"/>
</dbReference>